<proteinExistence type="predicted"/>
<dbReference type="GO" id="GO:0050661">
    <property type="term" value="F:NADP binding"/>
    <property type="evidence" value="ECO:0007669"/>
    <property type="project" value="InterPro"/>
</dbReference>
<evidence type="ECO:0000259" key="1">
    <source>
        <dbReference type="SMART" id="SM00858"/>
    </source>
</evidence>
<dbReference type="AlphaFoldDB" id="A0A6B1DW44"/>
<sequence>MYTLLQNLLRGRLFNDGPVQIGIVGAGKFGTGLAVQLASIDGINVGGVADVDPDHARHAWTAAGVPEQAVQEVESASAVDDCIRNGHPCVLADGAELARSELIELVVDATGSPLAGALIATTAIEHGKHVVMVNVEADTTIGSILRRRADSKGLVYTLVDGDQPGATMNLVNWARLLGFEVVAAGRGTIMHAADRAGTPDTVQERFGFTDEQMARRTINTRMYNSFRDGTKAQVEMTALANMTGLVPDVRGMHERSVNREQIPAVYCGRAGGGILGREGVVELANSVDPETGVPLTNGLGMGVFAVFRAEHAYVQEDLLDYMGFCGGNGDTFLLWRPYHLVAVTAPLTIMRAVLMGEATGKPAPLPVADVITVAKTDLKAGTELDGGGGYTVVGLSERADVAAAQGLLPLGLCAGARLRRPVAQGAAIARQDVDMPPPTLLHRLRAEQDRRSGLQGSRT</sequence>
<feature type="domain" description="SAF" evidence="1">
    <location>
        <begin position="369"/>
        <end position="434"/>
    </location>
</feature>
<dbReference type="InterPro" id="IPR048423">
    <property type="entry name" value="DRL_cat"/>
</dbReference>
<dbReference type="EMBL" id="VXPY01000093">
    <property type="protein sequence ID" value="MYD91216.1"/>
    <property type="molecule type" value="Genomic_DNA"/>
</dbReference>
<name>A0A6B1DW44_9CHLR</name>
<comment type="caution">
    <text evidence="2">The sequence shown here is derived from an EMBL/GenBank/DDBJ whole genome shotgun (WGS) entry which is preliminary data.</text>
</comment>
<keyword evidence="2" id="KW-0966">Cell projection</keyword>
<gene>
    <name evidence="2" type="ORF">F4Y08_12915</name>
</gene>
<dbReference type="InterPro" id="IPR013974">
    <property type="entry name" value="SAF"/>
</dbReference>
<dbReference type="Pfam" id="PF03447">
    <property type="entry name" value="NAD_binding_3"/>
    <property type="match status" value="1"/>
</dbReference>
<protein>
    <submittedName>
        <fullName evidence="2">Flagellar biosynthesis protein FlgA</fullName>
    </submittedName>
</protein>
<dbReference type="Pfam" id="PF21135">
    <property type="entry name" value="DRL_cat"/>
    <property type="match status" value="1"/>
</dbReference>
<dbReference type="CDD" id="cd11616">
    <property type="entry name" value="SAF_DH_OX_like"/>
    <property type="match status" value="1"/>
</dbReference>
<dbReference type="SMART" id="SM00858">
    <property type="entry name" value="SAF"/>
    <property type="match status" value="1"/>
</dbReference>
<dbReference type="PANTHER" id="PTHR37850:SF3">
    <property type="entry name" value="BLR7815 PROTEIN"/>
    <property type="match status" value="1"/>
</dbReference>
<dbReference type="InterPro" id="IPR036291">
    <property type="entry name" value="NAD(P)-bd_dom_sf"/>
</dbReference>
<evidence type="ECO:0000313" key="2">
    <source>
        <dbReference type="EMBL" id="MYD91216.1"/>
    </source>
</evidence>
<dbReference type="PANTHER" id="PTHR37850">
    <property type="entry name" value="STRU PROTEIN"/>
    <property type="match status" value="1"/>
</dbReference>
<organism evidence="2">
    <name type="scientific">Caldilineaceae bacterium SB0662_bin_9</name>
    <dbReference type="NCBI Taxonomy" id="2605258"/>
    <lineage>
        <taxon>Bacteria</taxon>
        <taxon>Bacillati</taxon>
        <taxon>Chloroflexota</taxon>
        <taxon>Caldilineae</taxon>
        <taxon>Caldilineales</taxon>
        <taxon>Caldilineaceae</taxon>
    </lineage>
</organism>
<dbReference type="SUPFAM" id="SSF51735">
    <property type="entry name" value="NAD(P)-binding Rossmann-fold domains"/>
    <property type="match status" value="1"/>
</dbReference>
<keyword evidence="2" id="KW-0969">Cilium</keyword>
<dbReference type="Gene3D" id="3.40.50.720">
    <property type="entry name" value="NAD(P)-binding Rossmann-like Domain"/>
    <property type="match status" value="1"/>
</dbReference>
<accession>A0A6B1DW44</accession>
<dbReference type="InterPro" id="IPR005106">
    <property type="entry name" value="Asp/hSer_DH_NAD-bd"/>
</dbReference>
<keyword evidence="2" id="KW-0282">Flagellum</keyword>
<reference evidence="2" key="1">
    <citation type="submission" date="2019-09" db="EMBL/GenBank/DDBJ databases">
        <title>Characterisation of the sponge microbiome using genome-centric metagenomics.</title>
        <authorList>
            <person name="Engelberts J.P."/>
            <person name="Robbins S.J."/>
            <person name="De Goeij J.M."/>
            <person name="Aranda M."/>
            <person name="Bell S.C."/>
            <person name="Webster N.S."/>
        </authorList>
    </citation>
    <scope>NUCLEOTIDE SEQUENCE</scope>
    <source>
        <strain evidence="2">SB0662_bin_9</strain>
    </source>
</reference>
<dbReference type="GO" id="GO:0016491">
    <property type="term" value="F:oxidoreductase activity"/>
    <property type="evidence" value="ECO:0007669"/>
    <property type="project" value="InterPro"/>
</dbReference>